<comment type="caution">
    <text evidence="4">The sequence shown here is derived from an EMBL/GenBank/DDBJ whole genome shotgun (WGS) entry which is preliminary data.</text>
</comment>
<dbReference type="CDD" id="cd00067">
    <property type="entry name" value="GAL4"/>
    <property type="match status" value="1"/>
</dbReference>
<proteinExistence type="predicted"/>
<dbReference type="GO" id="GO:0000981">
    <property type="term" value="F:DNA-binding transcription factor activity, RNA polymerase II-specific"/>
    <property type="evidence" value="ECO:0007669"/>
    <property type="project" value="InterPro"/>
</dbReference>
<dbReference type="PROSITE" id="PS50048">
    <property type="entry name" value="ZN2_CY6_FUNGAL_2"/>
    <property type="match status" value="1"/>
</dbReference>
<dbReference type="GO" id="GO:0008270">
    <property type="term" value="F:zinc ion binding"/>
    <property type="evidence" value="ECO:0007669"/>
    <property type="project" value="InterPro"/>
</dbReference>
<evidence type="ECO:0000313" key="5">
    <source>
        <dbReference type="Proteomes" id="UP000283895"/>
    </source>
</evidence>
<dbReference type="AlphaFoldDB" id="A0A423X870"/>
<evidence type="ECO:0000259" key="3">
    <source>
        <dbReference type="PROSITE" id="PS50048"/>
    </source>
</evidence>
<dbReference type="STRING" id="356882.A0A423X870"/>
<protein>
    <recommendedName>
        <fullName evidence="3">Zn(2)-C6 fungal-type domain-containing protein</fullName>
    </recommendedName>
</protein>
<evidence type="ECO:0000256" key="1">
    <source>
        <dbReference type="ARBA" id="ARBA00023242"/>
    </source>
</evidence>
<feature type="domain" description="Zn(2)-C6 fungal-type" evidence="3">
    <location>
        <begin position="334"/>
        <end position="366"/>
    </location>
</feature>
<keyword evidence="5" id="KW-1185">Reference proteome</keyword>
<evidence type="ECO:0000256" key="2">
    <source>
        <dbReference type="SAM" id="MobiDB-lite"/>
    </source>
</evidence>
<organism evidence="4 5">
    <name type="scientific">Cytospora schulzeri</name>
    <dbReference type="NCBI Taxonomy" id="448051"/>
    <lineage>
        <taxon>Eukaryota</taxon>
        <taxon>Fungi</taxon>
        <taxon>Dikarya</taxon>
        <taxon>Ascomycota</taxon>
        <taxon>Pezizomycotina</taxon>
        <taxon>Sordariomycetes</taxon>
        <taxon>Sordariomycetidae</taxon>
        <taxon>Diaporthales</taxon>
        <taxon>Cytosporaceae</taxon>
        <taxon>Cytospora</taxon>
    </lineage>
</organism>
<dbReference type="InterPro" id="IPR001138">
    <property type="entry name" value="Zn2Cys6_DnaBD"/>
</dbReference>
<feature type="compositionally biased region" description="Polar residues" evidence="2">
    <location>
        <begin position="232"/>
        <end position="242"/>
    </location>
</feature>
<sequence>MEDDAESTWGFLSSDNGSAISNHQDIVPHGLDSPSITSQGSWGMVVTDAQRQRMYQTPSPELQLDANASSASCADHLPFGDADVPSRRFNNSPRIGFNFPDASMGAQQQNPEGQYTIETLQQAQDFDMTENFLLNGQIPVGYGFHFNMYLQNALINTIDPASHSFTPYGMPTSTNVGTDAPHSLNSAPGHHPFITPAPGPYDPPSGSSIECHPPSSRSSIELGPELPPGWLQPTQNSNTSNGDKMHGTKRKDRPAAAEARRPRKKNSPSPRLSSSDPEPGESPVFEFCNMNPENWSKGDFGSVTGVSRSSQKGRKGALSEDTRANALAVRKAGACFCCQFRKVRCDQQRPCKNCIKFCNRPQMDICWQFEDFTRVLFPPDYRKHFSKEDMSRFVSDNVQSFTLNGIEQPCTVILSSGPDLTSKLVVKARFFTAKVPNADVLQHWFQFLDGTGADHVEFERIRATPIGLLERDRTKSSELRRKIDDYVHNIVQEPTYACQLTDSIRKSTLPRKMLQAVQRYSQHSNSSSSSIVKRALSIYTMHYIQTRHLTLTQQSIEELQWINPVRATGSYMTPRLLNRQLKAVTDDLAVEGVKTLYDEFSKRLRTKDRSDWAPCLAAFLVLCMLMEAMEAAVDRFAIAENEVGTGQGPSAQFERPPALETNKCIEQGPFKKFACQFHQLYQTHSKDPSKSFNPLADNISNELCELESSAALELVQSLRDMLRTDRLELQSLTGVGPITMDADGQDQSRPRNVLKPVTANLASQPPIALGPVDWKIDIMGI</sequence>
<feature type="region of interest" description="Disordered" evidence="2">
    <location>
        <begin position="172"/>
        <end position="319"/>
    </location>
</feature>
<reference evidence="4 5" key="1">
    <citation type="submission" date="2015-09" db="EMBL/GenBank/DDBJ databases">
        <title>Host preference determinants of Valsa canker pathogens revealed by comparative genomics.</title>
        <authorList>
            <person name="Yin Z."/>
            <person name="Huang L."/>
        </authorList>
    </citation>
    <scope>NUCLEOTIDE SEQUENCE [LARGE SCALE GENOMIC DNA]</scope>
    <source>
        <strain evidence="4 5">03-1</strain>
    </source>
</reference>
<dbReference type="Proteomes" id="UP000283895">
    <property type="component" value="Unassembled WGS sequence"/>
</dbReference>
<accession>A0A423X870</accession>
<name>A0A423X870_9PEZI</name>
<dbReference type="InterPro" id="IPR052973">
    <property type="entry name" value="Fungal_sec-metab_reg_TF"/>
</dbReference>
<dbReference type="PANTHER" id="PTHR35392">
    <property type="entry name" value="ZN(II)2CYS6 TRANSCRIPTION FACTOR (EUROFUNG)-RELATED-RELATED"/>
    <property type="match status" value="1"/>
</dbReference>
<dbReference type="EMBL" id="LKEA01000001">
    <property type="protein sequence ID" value="ROW12224.1"/>
    <property type="molecule type" value="Genomic_DNA"/>
</dbReference>
<dbReference type="OrthoDB" id="4226666at2759"/>
<evidence type="ECO:0000313" key="4">
    <source>
        <dbReference type="EMBL" id="ROW12224.1"/>
    </source>
</evidence>
<gene>
    <name evidence="4" type="ORF">VMCG_00107</name>
</gene>
<feature type="compositionally biased region" description="Low complexity" evidence="2">
    <location>
        <begin position="267"/>
        <end position="277"/>
    </location>
</feature>
<dbReference type="PANTHER" id="PTHR35392:SF5">
    <property type="entry name" value="ZN(2)-C6 FUNGAL-TYPE DOMAIN-CONTAINING PROTEIN"/>
    <property type="match status" value="1"/>
</dbReference>
<keyword evidence="1" id="KW-0539">Nucleus</keyword>